<sequence length="325" mass="35735">MTNVASATPIQSYASTPLSIQAEYPFSELVAFGDELTDNGNGSYAHGITGDPANVYSFGTWTNGPVAVQYLASLLGVPLTDYAFGSANGGGQFGATVNNAYTAADAQWNGQPVPSVHEQIVKNYTHPSPPESIKDSLQFIWTGENDLSAHTDAFWEGDPRNAEFIGNISHRITWNAEWLIEHGAPYVFVANIYPKHRAPVTTTYLCPDGGCIDTWGSIIESANSAIEAKLSASKYASKFIYYDVYSFMVNLMENKDRYGLTESLSSYCDGDANDPNQKWDTCIAGSYVWEGAEKFFWMNYIQPTTHVHKLIAQDMQATIARFFGL</sequence>
<dbReference type="InterPro" id="IPR001087">
    <property type="entry name" value="GDSL"/>
</dbReference>
<name>A0A9W8NDZ8_9PEZI</name>
<dbReference type="VEuPathDB" id="FungiDB:F4678DRAFT_419837"/>
<dbReference type="InterPro" id="IPR051058">
    <property type="entry name" value="GDSL_Est/Lipase"/>
</dbReference>
<comment type="caution">
    <text evidence="2">The sequence shown here is derived from an EMBL/GenBank/DDBJ whole genome shotgun (WGS) entry which is preliminary data.</text>
</comment>
<dbReference type="EMBL" id="JANPWZ010000811">
    <property type="protein sequence ID" value="KAJ3571849.1"/>
    <property type="molecule type" value="Genomic_DNA"/>
</dbReference>
<dbReference type="InterPro" id="IPR036514">
    <property type="entry name" value="SGNH_hydro_sf"/>
</dbReference>
<evidence type="ECO:0000313" key="3">
    <source>
        <dbReference type="Proteomes" id="UP001148614"/>
    </source>
</evidence>
<dbReference type="Proteomes" id="UP001148614">
    <property type="component" value="Unassembled WGS sequence"/>
</dbReference>
<organism evidence="2 3">
    <name type="scientific">Xylaria arbuscula</name>
    <dbReference type="NCBI Taxonomy" id="114810"/>
    <lineage>
        <taxon>Eukaryota</taxon>
        <taxon>Fungi</taxon>
        <taxon>Dikarya</taxon>
        <taxon>Ascomycota</taxon>
        <taxon>Pezizomycotina</taxon>
        <taxon>Sordariomycetes</taxon>
        <taxon>Xylariomycetidae</taxon>
        <taxon>Xylariales</taxon>
        <taxon>Xylariaceae</taxon>
        <taxon>Xylaria</taxon>
    </lineage>
</organism>
<dbReference type="Pfam" id="PF00657">
    <property type="entry name" value="Lipase_GDSL"/>
    <property type="match status" value="1"/>
</dbReference>
<keyword evidence="1" id="KW-0378">Hydrolase</keyword>
<evidence type="ECO:0000313" key="2">
    <source>
        <dbReference type="EMBL" id="KAJ3571849.1"/>
    </source>
</evidence>
<evidence type="ECO:0000256" key="1">
    <source>
        <dbReference type="ARBA" id="ARBA00022801"/>
    </source>
</evidence>
<keyword evidence="3" id="KW-1185">Reference proteome</keyword>
<gene>
    <name evidence="2" type="ORF">NPX13_g5243</name>
</gene>
<accession>A0A9W8NDZ8</accession>
<proteinExistence type="predicted"/>
<reference evidence="2" key="1">
    <citation type="submission" date="2022-07" db="EMBL/GenBank/DDBJ databases">
        <title>Genome Sequence of Xylaria arbuscula.</title>
        <authorList>
            <person name="Buettner E."/>
        </authorList>
    </citation>
    <scope>NUCLEOTIDE SEQUENCE</scope>
    <source>
        <strain evidence="2">VT107</strain>
    </source>
</reference>
<evidence type="ECO:0008006" key="4">
    <source>
        <dbReference type="Google" id="ProtNLM"/>
    </source>
</evidence>
<dbReference type="Gene3D" id="3.40.50.1110">
    <property type="entry name" value="SGNH hydrolase"/>
    <property type="match status" value="1"/>
</dbReference>
<dbReference type="AlphaFoldDB" id="A0A9W8NDZ8"/>
<protein>
    <recommendedName>
        <fullName evidence="4">Carbohydrate esterase family 16 protein</fullName>
    </recommendedName>
</protein>
<dbReference type="PANTHER" id="PTHR45648">
    <property type="entry name" value="GDSL LIPASE/ACYLHYDROLASE FAMILY PROTEIN (AFU_ORTHOLOGUE AFUA_4G14700)"/>
    <property type="match status" value="1"/>
</dbReference>
<dbReference type="PANTHER" id="PTHR45648:SF22">
    <property type="entry name" value="GDSL LIPASE_ACYLHYDROLASE FAMILY PROTEIN (AFU_ORTHOLOGUE AFUA_4G14700)"/>
    <property type="match status" value="1"/>
</dbReference>
<dbReference type="GO" id="GO:0016788">
    <property type="term" value="F:hydrolase activity, acting on ester bonds"/>
    <property type="evidence" value="ECO:0007669"/>
    <property type="project" value="InterPro"/>
</dbReference>